<accession>A0ABS3BZT1</accession>
<dbReference type="Gene3D" id="1.10.287.1260">
    <property type="match status" value="1"/>
</dbReference>
<evidence type="ECO:0000256" key="5">
    <source>
        <dbReference type="SAM" id="Phobius"/>
    </source>
</evidence>
<evidence type="ECO:0000256" key="1">
    <source>
        <dbReference type="ARBA" id="ARBA00004370"/>
    </source>
</evidence>
<keyword evidence="4 5" id="KW-0472">Membrane</keyword>
<dbReference type="Gene3D" id="2.30.30.60">
    <property type="match status" value="1"/>
</dbReference>
<dbReference type="InterPro" id="IPR006685">
    <property type="entry name" value="MscS_channel_2nd"/>
</dbReference>
<dbReference type="Pfam" id="PF00924">
    <property type="entry name" value="MS_channel_2nd"/>
    <property type="match status" value="1"/>
</dbReference>
<feature type="domain" description="Mechanosensitive ion channel MscS" evidence="6">
    <location>
        <begin position="139"/>
        <end position="205"/>
    </location>
</feature>
<dbReference type="PANTHER" id="PTHR30221">
    <property type="entry name" value="SMALL-CONDUCTANCE MECHANOSENSITIVE CHANNEL"/>
    <property type="match status" value="1"/>
</dbReference>
<dbReference type="EMBL" id="JAFKCT010000001">
    <property type="protein sequence ID" value="MBN7810197.1"/>
    <property type="molecule type" value="Genomic_DNA"/>
</dbReference>
<dbReference type="InterPro" id="IPR023408">
    <property type="entry name" value="MscS_beta-dom_sf"/>
</dbReference>
<feature type="transmembrane region" description="Helical" evidence="5">
    <location>
        <begin position="20"/>
        <end position="39"/>
    </location>
</feature>
<feature type="transmembrane region" description="Helical" evidence="5">
    <location>
        <begin position="51"/>
        <end position="77"/>
    </location>
</feature>
<comment type="subcellular location">
    <subcellularLocation>
        <location evidence="1">Membrane</location>
    </subcellularLocation>
</comment>
<protein>
    <submittedName>
        <fullName evidence="7">Mechanosensitive ion channel</fullName>
    </submittedName>
</protein>
<dbReference type="Proteomes" id="UP000664317">
    <property type="component" value="Unassembled WGS sequence"/>
</dbReference>
<keyword evidence="2 5" id="KW-0812">Transmembrane</keyword>
<proteinExistence type="predicted"/>
<evidence type="ECO:0000313" key="7">
    <source>
        <dbReference type="EMBL" id="MBN7810197.1"/>
    </source>
</evidence>
<dbReference type="InterPro" id="IPR010920">
    <property type="entry name" value="LSM_dom_sf"/>
</dbReference>
<name>A0ABS3BZT1_9BACT</name>
<evidence type="ECO:0000313" key="8">
    <source>
        <dbReference type="Proteomes" id="UP000664317"/>
    </source>
</evidence>
<reference evidence="7 8" key="1">
    <citation type="submission" date="2021-03" db="EMBL/GenBank/DDBJ databases">
        <title>novel species isolated from a fishpond in China.</title>
        <authorList>
            <person name="Lu H."/>
            <person name="Cai Z."/>
        </authorList>
    </citation>
    <scope>NUCLEOTIDE SEQUENCE [LARGE SCALE GENOMIC DNA]</scope>
    <source>
        <strain evidence="7 8">H41</strain>
    </source>
</reference>
<dbReference type="PANTHER" id="PTHR30221:SF1">
    <property type="entry name" value="SMALL-CONDUCTANCE MECHANOSENSITIVE CHANNEL"/>
    <property type="match status" value="1"/>
</dbReference>
<evidence type="ECO:0000256" key="4">
    <source>
        <dbReference type="ARBA" id="ARBA00023136"/>
    </source>
</evidence>
<feature type="transmembrane region" description="Helical" evidence="5">
    <location>
        <begin position="97"/>
        <end position="116"/>
    </location>
</feature>
<evidence type="ECO:0000256" key="2">
    <source>
        <dbReference type="ARBA" id="ARBA00022692"/>
    </source>
</evidence>
<feature type="transmembrane region" description="Helical" evidence="5">
    <location>
        <begin position="122"/>
        <end position="140"/>
    </location>
</feature>
<dbReference type="InterPro" id="IPR045275">
    <property type="entry name" value="MscS_archaea/bacteria_type"/>
</dbReference>
<dbReference type="SUPFAM" id="SSF50182">
    <property type="entry name" value="Sm-like ribonucleoproteins"/>
    <property type="match status" value="1"/>
</dbReference>
<keyword evidence="8" id="KW-1185">Reference proteome</keyword>
<evidence type="ECO:0000259" key="6">
    <source>
        <dbReference type="Pfam" id="PF00924"/>
    </source>
</evidence>
<organism evidence="7 8">
    <name type="scientific">Algoriphagus oliviformis</name>
    <dbReference type="NCBI Taxonomy" id="2811231"/>
    <lineage>
        <taxon>Bacteria</taxon>
        <taxon>Pseudomonadati</taxon>
        <taxon>Bacteroidota</taxon>
        <taxon>Cytophagia</taxon>
        <taxon>Cytophagales</taxon>
        <taxon>Cyclobacteriaceae</taxon>
        <taxon>Algoriphagus</taxon>
    </lineage>
</organism>
<keyword evidence="3 5" id="KW-1133">Transmembrane helix</keyword>
<sequence>MNHLKSSIRTKENARRRNFALKLVILVILEVFYAGDTFLRPFLERYEMLGHVIRAVIFLLSANLIISLGRIITLRIYLQQREDAKVQPNFMIGIDRIATLLNVIAVLISLMLAFGIRPLEFLTSITIVAAAIALLTKEYITNIVNGLIMMFSDQLEIGDKIQIGKHTGFIRDITLINLVLKNDSGEIILIPNSMALTSDVVNFSKNNTHQVIFDVEMSATNEIHLVPLEEKLVDLLQKSKETVFPEAAQLNVLERKADTVLVRFQFPIKTGEKATEISIKKEINQALIDWSHEQRKAQLL</sequence>
<gene>
    <name evidence="7" type="ORF">J0A68_04465</name>
</gene>
<evidence type="ECO:0000256" key="3">
    <source>
        <dbReference type="ARBA" id="ARBA00022989"/>
    </source>
</evidence>
<comment type="caution">
    <text evidence="7">The sequence shown here is derived from an EMBL/GenBank/DDBJ whole genome shotgun (WGS) entry which is preliminary data.</text>
</comment>
<dbReference type="RefSeq" id="WP_206576978.1">
    <property type="nucleotide sequence ID" value="NZ_JAFKCT010000001.1"/>
</dbReference>